<gene>
    <name evidence="1" type="ORF">OH76DRAFT_1431821</name>
</gene>
<dbReference type="OrthoDB" id="2014201at2759"/>
<dbReference type="STRING" id="139420.A0A371DMS5"/>
<dbReference type="EMBL" id="KZ857386">
    <property type="protein sequence ID" value="RDX53839.1"/>
    <property type="molecule type" value="Genomic_DNA"/>
</dbReference>
<organism evidence="1 2">
    <name type="scientific">Lentinus brumalis</name>
    <dbReference type="NCBI Taxonomy" id="2498619"/>
    <lineage>
        <taxon>Eukaryota</taxon>
        <taxon>Fungi</taxon>
        <taxon>Dikarya</taxon>
        <taxon>Basidiomycota</taxon>
        <taxon>Agaricomycotina</taxon>
        <taxon>Agaricomycetes</taxon>
        <taxon>Polyporales</taxon>
        <taxon>Polyporaceae</taxon>
        <taxon>Lentinus</taxon>
    </lineage>
</organism>
<dbReference type="Proteomes" id="UP000256964">
    <property type="component" value="Unassembled WGS sequence"/>
</dbReference>
<dbReference type="SUPFAM" id="SSF53448">
    <property type="entry name" value="Nucleotide-diphospho-sugar transferases"/>
    <property type="match status" value="1"/>
</dbReference>
<protein>
    <submittedName>
        <fullName evidence="1">Nucleotide-diphospho-sugar transferase</fullName>
    </submittedName>
</protein>
<keyword evidence="2" id="KW-1185">Reference proteome</keyword>
<dbReference type="AlphaFoldDB" id="A0A371DMS5"/>
<proteinExistence type="predicted"/>
<dbReference type="InterPro" id="IPR002495">
    <property type="entry name" value="Glyco_trans_8"/>
</dbReference>
<dbReference type="Pfam" id="PF01501">
    <property type="entry name" value="Glyco_transf_8"/>
    <property type="match status" value="1"/>
</dbReference>
<dbReference type="PANTHER" id="PTHR11183">
    <property type="entry name" value="GLYCOGENIN SUBFAMILY MEMBER"/>
    <property type="match status" value="1"/>
</dbReference>
<dbReference type="Gene3D" id="3.90.550.10">
    <property type="entry name" value="Spore Coat Polysaccharide Biosynthesis Protein SpsA, Chain A"/>
    <property type="match status" value="1"/>
</dbReference>
<name>A0A371DMS5_9APHY</name>
<dbReference type="InterPro" id="IPR029044">
    <property type="entry name" value="Nucleotide-diphossugar_trans"/>
</dbReference>
<accession>A0A371DMS5</accession>
<sequence>MYFNTTALCGPTAFCAYMKEDSAYAEIHLPSMPPYLPRASPYRRILTTIRLPWIWFPLLLGCSVVLHLQVVRLVHPPHHEECRHEPIRSTLDNYQHLHDFPVVNEEFFRSVPLVRSENAIVTSMYNDAFAAPIATLGHSLNRVESNTRRILFYIPGQVSERALCIATVSGWEPHPVARVDPPADGGVHQHFIDQFTKLSIWKFDELGIKAVVYLDADTLVRRNFDELFAMPFNFAAVPDVYIDDPGFSIGFNAGVLFVRTSTSAFHKLVSSINTARYAHWEAEQALLNVFYGADVVRLPYIYNGNMAIKRRNPEMWEGLQSELRLIHYSLVKPFWREVYNETGLEDMHRNVLMRAEEWDGTWRDEILEWGEAWKDTEDTHRYAITRCGWKHGH</sequence>
<keyword evidence="1" id="KW-0808">Transferase</keyword>
<evidence type="ECO:0000313" key="2">
    <source>
        <dbReference type="Proteomes" id="UP000256964"/>
    </source>
</evidence>
<reference evidence="1 2" key="1">
    <citation type="journal article" date="2018" name="Biotechnol. Biofuels">
        <title>Integrative visual omics of the white-rot fungus Polyporus brumalis exposes the biotechnological potential of its oxidative enzymes for delignifying raw plant biomass.</title>
        <authorList>
            <person name="Miyauchi S."/>
            <person name="Rancon A."/>
            <person name="Drula E."/>
            <person name="Hage H."/>
            <person name="Chaduli D."/>
            <person name="Favel A."/>
            <person name="Grisel S."/>
            <person name="Henrissat B."/>
            <person name="Herpoel-Gimbert I."/>
            <person name="Ruiz-Duenas F.J."/>
            <person name="Chevret D."/>
            <person name="Hainaut M."/>
            <person name="Lin J."/>
            <person name="Wang M."/>
            <person name="Pangilinan J."/>
            <person name="Lipzen A."/>
            <person name="Lesage-Meessen L."/>
            <person name="Navarro D."/>
            <person name="Riley R."/>
            <person name="Grigoriev I.V."/>
            <person name="Zhou S."/>
            <person name="Raouche S."/>
            <person name="Rosso M.N."/>
        </authorList>
    </citation>
    <scope>NUCLEOTIDE SEQUENCE [LARGE SCALE GENOMIC DNA]</scope>
    <source>
        <strain evidence="1 2">BRFM 1820</strain>
    </source>
</reference>
<dbReference type="GO" id="GO:0016757">
    <property type="term" value="F:glycosyltransferase activity"/>
    <property type="evidence" value="ECO:0007669"/>
    <property type="project" value="InterPro"/>
</dbReference>
<evidence type="ECO:0000313" key="1">
    <source>
        <dbReference type="EMBL" id="RDX53839.1"/>
    </source>
</evidence>
<dbReference type="InterPro" id="IPR050587">
    <property type="entry name" value="GNT1/Glycosyltrans_8"/>
</dbReference>